<evidence type="ECO:0000313" key="4">
    <source>
        <dbReference type="EMBL" id="PSW10273.1"/>
    </source>
</evidence>
<dbReference type="InterPro" id="IPR009057">
    <property type="entry name" value="Homeodomain-like_sf"/>
</dbReference>
<gene>
    <name evidence="4" type="ORF">C9J01_18860</name>
</gene>
<dbReference type="AlphaFoldDB" id="A0A2T3N9S8"/>
<dbReference type="EMBL" id="PYMB01000011">
    <property type="protein sequence ID" value="PSW10273.1"/>
    <property type="molecule type" value="Genomic_DNA"/>
</dbReference>
<dbReference type="PRINTS" id="PR00455">
    <property type="entry name" value="HTHTETR"/>
</dbReference>
<feature type="DNA-binding region" description="H-T-H motif" evidence="2">
    <location>
        <begin position="33"/>
        <end position="52"/>
    </location>
</feature>
<accession>A0A2T3N9S8</accession>
<comment type="caution">
    <text evidence="4">The sequence shown here is derived from an EMBL/GenBank/DDBJ whole genome shotgun (WGS) entry which is preliminary data.</text>
</comment>
<evidence type="ECO:0000256" key="1">
    <source>
        <dbReference type="ARBA" id="ARBA00023125"/>
    </source>
</evidence>
<feature type="domain" description="HTH tetR-type" evidence="3">
    <location>
        <begin position="10"/>
        <end position="70"/>
    </location>
</feature>
<dbReference type="Proteomes" id="UP000241346">
    <property type="component" value="Unassembled WGS sequence"/>
</dbReference>
<dbReference type="RefSeq" id="WP_107299689.1">
    <property type="nucleotide sequence ID" value="NZ_PYMB01000011.1"/>
</dbReference>
<proteinExistence type="predicted"/>
<name>A0A2T3N9S8_9GAMM</name>
<dbReference type="GO" id="GO:0003677">
    <property type="term" value="F:DNA binding"/>
    <property type="evidence" value="ECO:0007669"/>
    <property type="project" value="UniProtKB-UniRule"/>
</dbReference>
<dbReference type="OrthoDB" id="5816932at2"/>
<reference evidence="4 5" key="1">
    <citation type="submission" date="2018-03" db="EMBL/GenBank/DDBJ databases">
        <title>Whole genome sequencing of Histamine producing bacteria.</title>
        <authorList>
            <person name="Butler K."/>
        </authorList>
    </citation>
    <scope>NUCLEOTIDE SEQUENCE [LARGE SCALE GENOMIC DNA]</scope>
    <source>
        <strain evidence="4 5">DSM 19138</strain>
    </source>
</reference>
<dbReference type="InterPro" id="IPR001647">
    <property type="entry name" value="HTH_TetR"/>
</dbReference>
<evidence type="ECO:0000313" key="5">
    <source>
        <dbReference type="Proteomes" id="UP000241346"/>
    </source>
</evidence>
<evidence type="ECO:0000259" key="3">
    <source>
        <dbReference type="PROSITE" id="PS50977"/>
    </source>
</evidence>
<protein>
    <submittedName>
        <fullName evidence="4">TetR family transcriptional regulator</fullName>
    </submittedName>
</protein>
<dbReference type="Pfam" id="PF00440">
    <property type="entry name" value="TetR_N"/>
    <property type="match status" value="1"/>
</dbReference>
<dbReference type="PANTHER" id="PTHR43479:SF11">
    <property type="entry name" value="ACREF_ENVCD OPERON REPRESSOR-RELATED"/>
    <property type="match status" value="1"/>
</dbReference>
<dbReference type="SUPFAM" id="SSF46689">
    <property type="entry name" value="Homeodomain-like"/>
    <property type="match status" value="1"/>
</dbReference>
<dbReference type="PROSITE" id="PS50977">
    <property type="entry name" value="HTH_TETR_2"/>
    <property type="match status" value="1"/>
</dbReference>
<dbReference type="InterPro" id="IPR050624">
    <property type="entry name" value="HTH-type_Tx_Regulator"/>
</dbReference>
<dbReference type="Gene3D" id="1.10.357.10">
    <property type="entry name" value="Tetracycline Repressor, domain 2"/>
    <property type="match status" value="1"/>
</dbReference>
<sequence length="144" mass="16282">MPRVSQAVARQTRQKIIDTAYELLLEEGIEQLTFTNIAKKAGISRSGINAHFKRKDDLFNELKSKIVDRLVSTFNFNSPQEFYESWITNFNSDAEFRRIIVGAGAFFSMDDGINGLKDAIKGNPVEVDMYIKMAVGHSVINTMK</sequence>
<evidence type="ECO:0000256" key="2">
    <source>
        <dbReference type="PROSITE-ProRule" id="PRU00335"/>
    </source>
</evidence>
<keyword evidence="1 2" id="KW-0238">DNA-binding</keyword>
<dbReference type="PANTHER" id="PTHR43479">
    <property type="entry name" value="ACREF/ENVCD OPERON REPRESSOR-RELATED"/>
    <property type="match status" value="1"/>
</dbReference>
<organism evidence="4 5">
    <name type="scientific">Photobacterium rosenbergii</name>
    <dbReference type="NCBI Taxonomy" id="294936"/>
    <lineage>
        <taxon>Bacteria</taxon>
        <taxon>Pseudomonadati</taxon>
        <taxon>Pseudomonadota</taxon>
        <taxon>Gammaproteobacteria</taxon>
        <taxon>Vibrionales</taxon>
        <taxon>Vibrionaceae</taxon>
        <taxon>Photobacterium</taxon>
    </lineage>
</organism>